<keyword evidence="1" id="KW-0732">Signal</keyword>
<reference evidence="3 4" key="1">
    <citation type="submission" date="2019-01" db="EMBL/GenBank/DDBJ databases">
        <authorList>
            <person name="Chen W.-M."/>
        </authorList>
    </citation>
    <scope>NUCLEOTIDE SEQUENCE [LARGE SCALE GENOMIC DNA]</scope>
    <source>
        <strain evidence="3 4">KYPY4</strain>
    </source>
</reference>
<accession>A0A437RLI7</accession>
<feature type="chain" id="PRO_5019054528" evidence="1">
    <location>
        <begin position="23"/>
        <end position="203"/>
    </location>
</feature>
<sequence>MLKTALLSIALAAASLVPSAHAATAWDEAVSGDLSNVGLTPNGVSMTAGSNFVVGTTGRSVQGIVDRDYFTFTIAAGFQLDALLVLPGSTFLGPESISFIAFQAGPQFTVSPTSNSPEGLLGYWLYGPNDLGLDILQQMGSSPGAVGFFGALPAGTYSVWIQETGTGVANYNFDFQVSQVPEPGTALFMAAGLAALGWRARKR</sequence>
<dbReference type="EMBL" id="SACR01000002">
    <property type="protein sequence ID" value="RVU47629.1"/>
    <property type="molecule type" value="Genomic_DNA"/>
</dbReference>
<evidence type="ECO:0000256" key="1">
    <source>
        <dbReference type="SAM" id="SignalP"/>
    </source>
</evidence>
<dbReference type="RefSeq" id="WP_128228091.1">
    <property type="nucleotide sequence ID" value="NZ_SACR01000002.1"/>
</dbReference>
<dbReference type="OrthoDB" id="9162127at2"/>
<organism evidence="3 4">
    <name type="scientific">Rubrivivax rivuli</name>
    <dbReference type="NCBI Taxonomy" id="1862385"/>
    <lineage>
        <taxon>Bacteria</taxon>
        <taxon>Pseudomonadati</taxon>
        <taxon>Pseudomonadota</taxon>
        <taxon>Betaproteobacteria</taxon>
        <taxon>Burkholderiales</taxon>
        <taxon>Sphaerotilaceae</taxon>
        <taxon>Rubrivivax</taxon>
    </lineage>
</organism>
<evidence type="ECO:0000313" key="3">
    <source>
        <dbReference type="EMBL" id="RVU47629.1"/>
    </source>
</evidence>
<dbReference type="NCBIfam" id="TIGR02595">
    <property type="entry name" value="PEP_CTERM"/>
    <property type="match status" value="1"/>
</dbReference>
<evidence type="ECO:0000259" key="2">
    <source>
        <dbReference type="Pfam" id="PF07589"/>
    </source>
</evidence>
<dbReference type="InterPro" id="IPR013424">
    <property type="entry name" value="Ice-binding_C"/>
</dbReference>
<keyword evidence="4" id="KW-1185">Reference proteome</keyword>
<proteinExistence type="predicted"/>
<name>A0A437RLI7_9BURK</name>
<dbReference type="Proteomes" id="UP000285575">
    <property type="component" value="Unassembled WGS sequence"/>
</dbReference>
<protein>
    <submittedName>
        <fullName evidence="3">PEP-CTERM sorting domain-containing protein</fullName>
    </submittedName>
</protein>
<feature type="domain" description="Ice-binding protein C-terminal" evidence="2">
    <location>
        <begin position="179"/>
        <end position="202"/>
    </location>
</feature>
<comment type="caution">
    <text evidence="3">The sequence shown here is derived from an EMBL/GenBank/DDBJ whole genome shotgun (WGS) entry which is preliminary data.</text>
</comment>
<dbReference type="Pfam" id="PF07589">
    <property type="entry name" value="PEP-CTERM"/>
    <property type="match status" value="1"/>
</dbReference>
<feature type="signal peptide" evidence="1">
    <location>
        <begin position="1"/>
        <end position="22"/>
    </location>
</feature>
<dbReference type="AlphaFoldDB" id="A0A437RLI7"/>
<gene>
    <name evidence="3" type="ORF">EOE66_07830</name>
</gene>
<evidence type="ECO:0000313" key="4">
    <source>
        <dbReference type="Proteomes" id="UP000285575"/>
    </source>
</evidence>